<organism evidence="1 2">
    <name type="scientific">Haemophilus influenzae</name>
    <dbReference type="NCBI Taxonomy" id="727"/>
    <lineage>
        <taxon>Bacteria</taxon>
        <taxon>Pseudomonadati</taxon>
        <taxon>Pseudomonadota</taxon>
        <taxon>Gammaproteobacteria</taxon>
        <taxon>Pasteurellales</taxon>
        <taxon>Pasteurellaceae</taxon>
        <taxon>Haemophilus</taxon>
    </lineage>
</organism>
<accession>A0A2X1PNE5</accession>
<dbReference type="EC" id="3.1.21.5" evidence="1"/>
<sequence length="61" mass="7689">MRYFPFAFEDKQPNKRKFDNDMQHELRILEELFYYTHDEQSRYISELKAELRKDGFIPEKR</sequence>
<keyword evidence="1" id="KW-0378">Hydrolase</keyword>
<evidence type="ECO:0000313" key="1">
    <source>
        <dbReference type="EMBL" id="SPX42469.1"/>
    </source>
</evidence>
<dbReference type="AlphaFoldDB" id="A0A2X1PNE5"/>
<proteinExistence type="predicted"/>
<reference evidence="1 2" key="1">
    <citation type="submission" date="2018-06" db="EMBL/GenBank/DDBJ databases">
        <authorList>
            <consortium name="Pathogen Informatics"/>
            <person name="Doyle S."/>
        </authorList>
    </citation>
    <scope>NUCLEOTIDE SEQUENCE [LARGE SCALE GENOMIC DNA]</scope>
    <source>
        <strain evidence="1 2">NCTC11872</strain>
    </source>
</reference>
<evidence type="ECO:0000313" key="2">
    <source>
        <dbReference type="Proteomes" id="UP000249936"/>
    </source>
</evidence>
<gene>
    <name evidence="1" type="primary">res_3</name>
    <name evidence="1" type="ORF">NCTC11872_02101</name>
</gene>
<dbReference type="Proteomes" id="UP000249936">
    <property type="component" value="Unassembled WGS sequence"/>
</dbReference>
<protein>
    <submittedName>
        <fullName evidence="1">Type III restriction-modification system HindVIP enzyme res</fullName>
        <ecNumber evidence="1">3.1.21.5</ecNumber>
    </submittedName>
</protein>
<name>A0A2X1PNE5_HAEIF</name>
<dbReference type="GO" id="GO:0015668">
    <property type="term" value="F:type III site-specific deoxyribonuclease activity"/>
    <property type="evidence" value="ECO:0007669"/>
    <property type="project" value="UniProtKB-EC"/>
</dbReference>
<dbReference type="EMBL" id="UASK01000006">
    <property type="protein sequence ID" value="SPX42469.1"/>
    <property type="molecule type" value="Genomic_DNA"/>
</dbReference>